<dbReference type="Proteomes" id="UP000242146">
    <property type="component" value="Unassembled WGS sequence"/>
</dbReference>
<evidence type="ECO:0000256" key="4">
    <source>
        <dbReference type="ARBA" id="ARBA00023242"/>
    </source>
</evidence>
<sequence length="125" mass="14454">MNDTVRQKSRQLIQQALGQDQEQTLVMNIEQAIFDLHEDNDTGYKDAIRSHVFNLKDPTNPVLRENVLAGTIDATEFAKMDATKMASIDRQQTNDRIRRHSLYDSVNMDHPRPIKRDLDDPDAYN</sequence>
<feature type="compositionally biased region" description="Basic and acidic residues" evidence="5">
    <location>
        <begin position="107"/>
        <end position="118"/>
    </location>
</feature>
<dbReference type="SUPFAM" id="SSF46942">
    <property type="entry name" value="Elongation factor TFIIS domain 2"/>
    <property type="match status" value="1"/>
</dbReference>
<keyword evidence="8" id="KW-1185">Reference proteome</keyword>
<dbReference type="PANTHER" id="PTHR11477">
    <property type="entry name" value="TRANSCRIPTION FACTOR S-II ZINC FINGER DOMAIN-CONTAINING PROTEIN"/>
    <property type="match status" value="1"/>
</dbReference>
<dbReference type="AlphaFoldDB" id="A0A1X2GUB4"/>
<dbReference type="InterPro" id="IPR003618">
    <property type="entry name" value="TFIIS_cen_dom"/>
</dbReference>
<evidence type="ECO:0000313" key="7">
    <source>
        <dbReference type="EMBL" id="ORX60608.1"/>
    </source>
</evidence>
<gene>
    <name evidence="7" type="ORF">DM01DRAFT_1380900</name>
</gene>
<keyword evidence="1" id="KW-0479">Metal-binding</keyword>
<proteinExistence type="predicted"/>
<dbReference type="GO" id="GO:0008270">
    <property type="term" value="F:zinc ion binding"/>
    <property type="evidence" value="ECO:0007669"/>
    <property type="project" value="UniProtKB-KW"/>
</dbReference>
<feature type="domain" description="TFIIS central" evidence="6">
    <location>
        <begin position="5"/>
        <end position="113"/>
    </location>
</feature>
<keyword evidence="3" id="KW-0862">Zinc</keyword>
<dbReference type="Gene3D" id="1.10.472.30">
    <property type="entry name" value="Transcription elongation factor S-II, central domain"/>
    <property type="match status" value="1"/>
</dbReference>
<comment type="caution">
    <text evidence="7">The sequence shown here is derived from an EMBL/GenBank/DDBJ whole genome shotgun (WGS) entry which is preliminary data.</text>
</comment>
<dbReference type="GO" id="GO:0005634">
    <property type="term" value="C:nucleus"/>
    <property type="evidence" value="ECO:0007669"/>
    <property type="project" value="TreeGrafter"/>
</dbReference>
<name>A0A1X2GUB4_9FUNG</name>
<feature type="region of interest" description="Disordered" evidence="5">
    <location>
        <begin position="90"/>
        <end position="125"/>
    </location>
</feature>
<dbReference type="STRING" id="101127.A0A1X2GUB4"/>
<evidence type="ECO:0000259" key="6">
    <source>
        <dbReference type="PROSITE" id="PS51321"/>
    </source>
</evidence>
<evidence type="ECO:0000256" key="5">
    <source>
        <dbReference type="SAM" id="MobiDB-lite"/>
    </source>
</evidence>
<dbReference type="OrthoDB" id="44867at2759"/>
<dbReference type="SMART" id="SM00510">
    <property type="entry name" value="TFS2M"/>
    <property type="match status" value="1"/>
</dbReference>
<dbReference type="EMBL" id="MCGT01000004">
    <property type="protein sequence ID" value="ORX60608.1"/>
    <property type="molecule type" value="Genomic_DNA"/>
</dbReference>
<dbReference type="InterPro" id="IPR036575">
    <property type="entry name" value="TFIIS_cen_dom_sf"/>
</dbReference>
<evidence type="ECO:0000256" key="3">
    <source>
        <dbReference type="ARBA" id="ARBA00022833"/>
    </source>
</evidence>
<feature type="non-terminal residue" evidence="7">
    <location>
        <position position="1"/>
    </location>
</feature>
<dbReference type="GO" id="GO:0006351">
    <property type="term" value="P:DNA-templated transcription"/>
    <property type="evidence" value="ECO:0007669"/>
    <property type="project" value="InterPro"/>
</dbReference>
<dbReference type="PANTHER" id="PTHR11477:SF0">
    <property type="entry name" value="IP08861P-RELATED"/>
    <property type="match status" value="1"/>
</dbReference>
<keyword evidence="2" id="KW-0863">Zinc-finger</keyword>
<dbReference type="Pfam" id="PF07500">
    <property type="entry name" value="TFIIS_M"/>
    <property type="match status" value="1"/>
</dbReference>
<dbReference type="PROSITE" id="PS51321">
    <property type="entry name" value="TFIIS_CENTRAL"/>
    <property type="match status" value="1"/>
</dbReference>
<protein>
    <recommendedName>
        <fullName evidence="6">TFIIS central domain-containing protein</fullName>
    </recommendedName>
</protein>
<keyword evidence="4" id="KW-0539">Nucleus</keyword>
<organism evidence="7 8">
    <name type="scientific">Hesseltinella vesiculosa</name>
    <dbReference type="NCBI Taxonomy" id="101127"/>
    <lineage>
        <taxon>Eukaryota</taxon>
        <taxon>Fungi</taxon>
        <taxon>Fungi incertae sedis</taxon>
        <taxon>Mucoromycota</taxon>
        <taxon>Mucoromycotina</taxon>
        <taxon>Mucoromycetes</taxon>
        <taxon>Mucorales</taxon>
        <taxon>Cunninghamellaceae</taxon>
        <taxon>Hesseltinella</taxon>
    </lineage>
</organism>
<evidence type="ECO:0000256" key="2">
    <source>
        <dbReference type="ARBA" id="ARBA00022771"/>
    </source>
</evidence>
<reference evidence="7 8" key="1">
    <citation type="submission" date="2016-07" db="EMBL/GenBank/DDBJ databases">
        <title>Pervasive Adenine N6-methylation of Active Genes in Fungi.</title>
        <authorList>
            <consortium name="DOE Joint Genome Institute"/>
            <person name="Mondo S.J."/>
            <person name="Dannebaum R.O."/>
            <person name="Kuo R.C."/>
            <person name="Labutti K."/>
            <person name="Haridas S."/>
            <person name="Kuo A."/>
            <person name="Salamov A."/>
            <person name="Ahrendt S.R."/>
            <person name="Lipzen A."/>
            <person name="Sullivan W."/>
            <person name="Andreopoulos W.B."/>
            <person name="Clum A."/>
            <person name="Lindquist E."/>
            <person name="Daum C."/>
            <person name="Ramamoorthy G.K."/>
            <person name="Gryganskyi A."/>
            <person name="Culley D."/>
            <person name="Magnuson J.K."/>
            <person name="James T.Y."/>
            <person name="O'Malley M.A."/>
            <person name="Stajich J.E."/>
            <person name="Spatafora J.W."/>
            <person name="Visel A."/>
            <person name="Grigoriev I.V."/>
        </authorList>
    </citation>
    <scope>NUCLEOTIDE SEQUENCE [LARGE SCALE GENOMIC DNA]</scope>
    <source>
        <strain evidence="7 8">NRRL 3301</strain>
    </source>
</reference>
<accession>A0A1X2GUB4</accession>
<evidence type="ECO:0000256" key="1">
    <source>
        <dbReference type="ARBA" id="ARBA00022723"/>
    </source>
</evidence>
<evidence type="ECO:0000313" key="8">
    <source>
        <dbReference type="Proteomes" id="UP000242146"/>
    </source>
</evidence>